<evidence type="ECO:0000313" key="1">
    <source>
        <dbReference type="EMBL" id="KPV50710.1"/>
    </source>
</evidence>
<name>A0A0P9H9B7_9CHLR</name>
<feature type="non-terminal residue" evidence="1">
    <location>
        <position position="1"/>
    </location>
</feature>
<accession>A0A0P9H9B7</accession>
<reference evidence="1 2" key="1">
    <citation type="submission" date="2015-09" db="EMBL/GenBank/DDBJ databases">
        <title>Draft genome sequence of Kouleothrix aurantiaca JCM 19913.</title>
        <authorList>
            <person name="Hemp J."/>
        </authorList>
    </citation>
    <scope>NUCLEOTIDE SEQUENCE [LARGE SCALE GENOMIC DNA]</scope>
    <source>
        <strain evidence="1 2">COM-B</strain>
    </source>
</reference>
<dbReference type="Proteomes" id="UP000050509">
    <property type="component" value="Unassembled WGS sequence"/>
</dbReference>
<protein>
    <submittedName>
        <fullName evidence="1">Uncharacterized protein</fullName>
    </submittedName>
</protein>
<proteinExistence type="predicted"/>
<gene>
    <name evidence="1" type="ORF">SE17_25310</name>
</gene>
<keyword evidence="2" id="KW-1185">Reference proteome</keyword>
<sequence>SPRSAKIVALNGPPATIFADLGELARLRLEVPAPIELAARLRAAGRRISPAALSVEAIAEEIVRTQRRR</sequence>
<evidence type="ECO:0000313" key="2">
    <source>
        <dbReference type="Proteomes" id="UP000050509"/>
    </source>
</evidence>
<organism evidence="1 2">
    <name type="scientific">Kouleothrix aurantiaca</name>
    <dbReference type="NCBI Taxonomy" id="186479"/>
    <lineage>
        <taxon>Bacteria</taxon>
        <taxon>Bacillati</taxon>
        <taxon>Chloroflexota</taxon>
        <taxon>Chloroflexia</taxon>
        <taxon>Chloroflexales</taxon>
        <taxon>Roseiflexineae</taxon>
        <taxon>Roseiflexaceae</taxon>
        <taxon>Kouleothrix</taxon>
    </lineage>
</organism>
<comment type="caution">
    <text evidence="1">The sequence shown here is derived from an EMBL/GenBank/DDBJ whole genome shotgun (WGS) entry which is preliminary data.</text>
</comment>
<dbReference type="EMBL" id="LJCR01001247">
    <property type="protein sequence ID" value="KPV50710.1"/>
    <property type="molecule type" value="Genomic_DNA"/>
</dbReference>
<dbReference type="AlphaFoldDB" id="A0A0P9H9B7"/>